<evidence type="ECO:0000256" key="2">
    <source>
        <dbReference type="ARBA" id="ARBA00001024"/>
    </source>
</evidence>
<dbReference type="EC" id="3.1.1.5" evidence="7"/>
<keyword evidence="10" id="KW-0964">Secreted</keyword>
<feature type="active site" description="Nucleophile" evidence="32">
    <location>
        <position position="165"/>
    </location>
</feature>
<comment type="catalytic activity">
    <reaction evidence="23">
        <text>1,2-dihexadecanoyl-sn-glycero-3-phosphocholine + H2O = hexadecanoyl-sn-glycero-3-phosphocholine + hexadecanoate + H(+)</text>
        <dbReference type="Rhea" id="RHEA:41384"/>
        <dbReference type="ChEBI" id="CHEBI:7896"/>
        <dbReference type="ChEBI" id="CHEBI:15377"/>
        <dbReference type="ChEBI" id="CHEBI:15378"/>
        <dbReference type="ChEBI" id="CHEBI:64563"/>
        <dbReference type="ChEBI" id="CHEBI:72999"/>
    </reaction>
    <physiologicalReaction direction="left-to-right" evidence="23">
        <dbReference type="Rhea" id="RHEA:41385"/>
    </physiologicalReaction>
</comment>
<dbReference type="PANTHER" id="PTHR11610:SF2">
    <property type="entry name" value="HEPATIC TRIACYLGLYCEROL LIPASE"/>
    <property type="match status" value="1"/>
</dbReference>
<feature type="active site" description="Charge relay system" evidence="32">
    <location>
        <position position="276"/>
    </location>
</feature>
<keyword evidence="11" id="KW-0358">Heparin-binding</keyword>
<dbReference type="GO" id="GO:0034374">
    <property type="term" value="P:low-density lipoprotein particle remodeling"/>
    <property type="evidence" value="ECO:0007669"/>
    <property type="project" value="Ensembl"/>
</dbReference>
<comment type="subunit">
    <text evidence="5">Homodimer.</text>
</comment>
<feature type="binding site" evidence="33">
    <location>
        <position position="205"/>
    </location>
    <ligand>
        <name>Ca(2+)</name>
        <dbReference type="ChEBI" id="CHEBI:29108"/>
    </ligand>
</feature>
<evidence type="ECO:0000256" key="11">
    <source>
        <dbReference type="ARBA" id="ARBA00022674"/>
    </source>
</evidence>
<dbReference type="GeneID" id="100718726"/>
<dbReference type="GO" id="GO:0034375">
    <property type="term" value="P:high-density lipoprotein particle remodeling"/>
    <property type="evidence" value="ECO:0007669"/>
    <property type="project" value="Ensembl"/>
</dbReference>
<feature type="binding site" evidence="33">
    <location>
        <position position="210"/>
    </location>
    <ligand>
        <name>Ca(2+)</name>
        <dbReference type="ChEBI" id="CHEBI:29108"/>
    </ligand>
</feature>
<dbReference type="GO" id="GO:0070328">
    <property type="term" value="P:triglyceride homeostasis"/>
    <property type="evidence" value="ECO:0007669"/>
    <property type="project" value="Ensembl"/>
</dbReference>
<evidence type="ECO:0000256" key="14">
    <source>
        <dbReference type="ARBA" id="ARBA00022850"/>
    </source>
</evidence>
<dbReference type="ESTHER" id="cavpo-h0v1p4">
    <property type="family name" value="Hepatic_Lipase"/>
</dbReference>
<dbReference type="GO" id="GO:0030301">
    <property type="term" value="P:cholesterol transport"/>
    <property type="evidence" value="ECO:0007669"/>
    <property type="project" value="Ensembl"/>
</dbReference>
<reference evidence="38" key="1">
    <citation type="journal article" date="2011" name="Nature">
        <title>A high-resolution map of human evolutionary constraint using 29 mammals.</title>
        <authorList>
            <person name="Lindblad-Toh K."/>
            <person name="Garber M."/>
            <person name="Zuk O."/>
            <person name="Lin M.F."/>
            <person name="Parker B.J."/>
            <person name="Washietl S."/>
            <person name="Kheradpour P."/>
            <person name="Ernst J."/>
            <person name="Jordan G."/>
            <person name="Mauceli E."/>
            <person name="Ward L.D."/>
            <person name="Lowe C.B."/>
            <person name="Holloway A.K."/>
            <person name="Clamp M."/>
            <person name="Gnerre S."/>
            <person name="Alfoldi J."/>
            <person name="Beal K."/>
            <person name="Chang J."/>
            <person name="Clawson H."/>
            <person name="Cuff J."/>
            <person name="Di Palma F."/>
            <person name="Fitzgerald S."/>
            <person name="Flicek P."/>
            <person name="Guttman M."/>
            <person name="Hubisz M.J."/>
            <person name="Jaffe D.B."/>
            <person name="Jungreis I."/>
            <person name="Kent W.J."/>
            <person name="Kostka D."/>
            <person name="Lara M."/>
            <person name="Martins A.L."/>
            <person name="Massingham T."/>
            <person name="Moltke I."/>
            <person name="Raney B.J."/>
            <person name="Rasmussen M.D."/>
            <person name="Robinson J."/>
            <person name="Stark A."/>
            <person name="Vilella A.J."/>
            <person name="Wen J."/>
            <person name="Xie X."/>
            <person name="Zody M.C."/>
            <person name="Baldwin J."/>
            <person name="Bloom T."/>
            <person name="Chin C.W."/>
            <person name="Heiman D."/>
            <person name="Nicol R."/>
            <person name="Nusbaum C."/>
            <person name="Young S."/>
            <person name="Wilkinson J."/>
            <person name="Worley K.C."/>
            <person name="Kovar C.L."/>
            <person name="Muzny D.M."/>
            <person name="Gibbs R.A."/>
            <person name="Cree A."/>
            <person name="Dihn H.H."/>
            <person name="Fowler G."/>
            <person name="Jhangiani S."/>
            <person name="Joshi V."/>
            <person name="Lee S."/>
            <person name="Lewis L.R."/>
            <person name="Nazareth L.V."/>
            <person name="Okwuonu G."/>
            <person name="Santibanez J."/>
            <person name="Warren W.C."/>
            <person name="Mardis E.R."/>
            <person name="Weinstock G.M."/>
            <person name="Wilson R.K."/>
            <person name="Delehaunty K."/>
            <person name="Dooling D."/>
            <person name="Fronik C."/>
            <person name="Fulton L."/>
            <person name="Fulton B."/>
            <person name="Graves T."/>
            <person name="Minx P."/>
            <person name="Sodergren E."/>
            <person name="Birney E."/>
            <person name="Margulies E.H."/>
            <person name="Herrero J."/>
            <person name="Green E.D."/>
            <person name="Haussler D."/>
            <person name="Siepel A."/>
            <person name="Goldman N."/>
            <person name="Pollard K.S."/>
            <person name="Pedersen J.S."/>
            <person name="Lander E.S."/>
            <person name="Kellis M."/>
        </authorList>
    </citation>
    <scope>NUCLEOTIDE SEQUENCE [LARGE SCALE GENOMIC DNA]</scope>
    <source>
        <strain evidence="38">2N</strain>
    </source>
</reference>
<evidence type="ECO:0000256" key="32">
    <source>
        <dbReference type="PIRSR" id="PIRSR000865-1"/>
    </source>
</evidence>
<keyword evidence="17" id="KW-0325">Glycoprotein</keyword>
<comment type="catalytic activity">
    <reaction evidence="24">
        <text>1,3-di-(9Z-octadecenoyl)-glycerol + H2O = 3-(9Z-octadecenoyl)-sn-glycerol + (9Z)-octadecenoate + H(+)</text>
        <dbReference type="Rhea" id="RHEA:38651"/>
        <dbReference type="ChEBI" id="CHEBI:15377"/>
        <dbReference type="ChEBI" id="CHEBI:15378"/>
        <dbReference type="ChEBI" id="CHEBI:30823"/>
        <dbReference type="ChEBI" id="CHEBI:75735"/>
        <dbReference type="ChEBI" id="CHEBI:75938"/>
    </reaction>
    <physiologicalReaction direction="left-to-right" evidence="24">
        <dbReference type="Rhea" id="RHEA:38652"/>
    </physiologicalReaction>
</comment>
<dbReference type="SUPFAM" id="SSF49723">
    <property type="entry name" value="Lipase/lipooxygenase domain (PLAT/LH2 domain)"/>
    <property type="match status" value="1"/>
</dbReference>
<accession>H0V1P4</accession>
<feature type="domain" description="PLAT" evidence="36">
    <location>
        <begin position="349"/>
        <end position="485"/>
    </location>
</feature>
<keyword evidence="15" id="KW-0442">Lipid degradation</keyword>
<dbReference type="SUPFAM" id="SSF53474">
    <property type="entry name" value="alpha/beta-Hydrolases"/>
    <property type="match status" value="1"/>
</dbReference>
<dbReference type="GO" id="GO:0006633">
    <property type="term" value="P:fatty acid biosynthetic process"/>
    <property type="evidence" value="ECO:0007669"/>
    <property type="project" value="Ensembl"/>
</dbReference>
<comment type="catalytic activity">
    <reaction evidence="2">
        <text>a triacylglycerol + H2O = a diacylglycerol + a fatty acid + H(+)</text>
        <dbReference type="Rhea" id="RHEA:12044"/>
        <dbReference type="ChEBI" id="CHEBI:15377"/>
        <dbReference type="ChEBI" id="CHEBI:15378"/>
        <dbReference type="ChEBI" id="CHEBI:17855"/>
        <dbReference type="ChEBI" id="CHEBI:18035"/>
        <dbReference type="ChEBI" id="CHEBI:28868"/>
        <dbReference type="EC" id="3.1.1.3"/>
    </reaction>
</comment>
<evidence type="ECO:0000313" key="37">
    <source>
        <dbReference type="Ensembl" id="ENSCPOP00000003422.3"/>
    </source>
</evidence>
<dbReference type="PIRSF" id="PIRSF000865">
    <property type="entry name" value="Lipoprotein_lipase_LIPH"/>
    <property type="match status" value="1"/>
</dbReference>
<dbReference type="EMBL" id="AAKN02054760">
    <property type="status" value="NOT_ANNOTATED_CDS"/>
    <property type="molecule type" value="Genomic_DNA"/>
</dbReference>
<dbReference type="FunFam" id="2.60.60.20:FF:000010">
    <property type="entry name" value="hepatic triacylglycerol lipase"/>
    <property type="match status" value="1"/>
</dbReference>
<protein>
    <recommendedName>
        <fullName evidence="9">Hepatic triacylglycerol lipase</fullName>
        <ecNumber evidence="8">3.1.1.3</ecNumber>
        <ecNumber evidence="6">3.1.1.32</ecNumber>
        <ecNumber evidence="7">3.1.1.5</ecNumber>
    </recommendedName>
    <alternativeName>
        <fullName evidence="19">Lipase member C</fullName>
    </alternativeName>
    <alternativeName>
        <fullName evidence="18">Lysophospholipase</fullName>
    </alternativeName>
    <alternativeName>
        <fullName evidence="20">Phospholipase A1</fullName>
    </alternativeName>
</protein>
<evidence type="ECO:0000313" key="38">
    <source>
        <dbReference type="Proteomes" id="UP000005447"/>
    </source>
</evidence>
<gene>
    <name evidence="37" type="primary">LIPC</name>
</gene>
<dbReference type="InterPro" id="IPR000734">
    <property type="entry name" value="TAG_lipase"/>
</dbReference>
<evidence type="ECO:0000256" key="22">
    <source>
        <dbReference type="ARBA" id="ARBA00047643"/>
    </source>
</evidence>
<evidence type="ECO:0000256" key="24">
    <source>
        <dbReference type="ARBA" id="ARBA00047699"/>
    </source>
</evidence>
<dbReference type="Ensembl" id="ENSCPOT00000003834.3">
    <property type="protein sequence ID" value="ENSCPOP00000003422.3"/>
    <property type="gene ID" value="ENSCPOG00000003790.4"/>
</dbReference>
<dbReference type="PANTHER" id="PTHR11610">
    <property type="entry name" value="LIPASE"/>
    <property type="match status" value="1"/>
</dbReference>
<evidence type="ECO:0000256" key="13">
    <source>
        <dbReference type="ARBA" id="ARBA00022801"/>
    </source>
</evidence>
<evidence type="ECO:0000256" key="19">
    <source>
        <dbReference type="ARBA" id="ARBA00030539"/>
    </source>
</evidence>
<dbReference type="HOGENOM" id="CLU_027171_1_1_1"/>
<comment type="catalytic activity">
    <reaction evidence="22">
        <text>1,2-di-(9Z-octadecenoyl)-sn-glycero-3-phosphocholine + H2O = (9Z-octadecenoyl)-sn-glycero-3-phosphocholine + (9Z)-octadecenoate + H(+)</text>
        <dbReference type="Rhea" id="RHEA:38699"/>
        <dbReference type="ChEBI" id="CHEBI:15377"/>
        <dbReference type="ChEBI" id="CHEBI:15378"/>
        <dbReference type="ChEBI" id="CHEBI:30823"/>
        <dbReference type="ChEBI" id="CHEBI:74669"/>
        <dbReference type="ChEBI" id="CHEBI:76083"/>
    </reaction>
    <physiologicalReaction direction="left-to-right" evidence="22">
        <dbReference type="Rhea" id="RHEA:38700"/>
    </physiologicalReaction>
</comment>
<comment type="similarity">
    <text evidence="4 34">Belongs to the AB hydrolase superfamily. Lipase family.</text>
</comment>
<feature type="signal peptide" evidence="35">
    <location>
        <begin position="1"/>
        <end position="21"/>
    </location>
</feature>
<dbReference type="GO" id="GO:0034372">
    <property type="term" value="P:very-low-density lipoprotein particle remodeling"/>
    <property type="evidence" value="ECO:0007669"/>
    <property type="project" value="Ensembl"/>
</dbReference>
<evidence type="ECO:0000256" key="5">
    <source>
        <dbReference type="ARBA" id="ARBA00011738"/>
    </source>
</evidence>
<dbReference type="EMBL" id="AAKN02054759">
    <property type="status" value="NOT_ANNOTATED_CDS"/>
    <property type="molecule type" value="Genomic_DNA"/>
</dbReference>
<dbReference type="Bgee" id="ENSCPOG00000003790">
    <property type="expression patterns" value="Expressed in liver and 1 other cell type or tissue"/>
</dbReference>
<evidence type="ECO:0000256" key="20">
    <source>
        <dbReference type="ARBA" id="ARBA00031180"/>
    </source>
</evidence>
<dbReference type="Gene3D" id="3.40.50.1820">
    <property type="entry name" value="alpha/beta hydrolase"/>
    <property type="match status" value="1"/>
</dbReference>
<evidence type="ECO:0000256" key="3">
    <source>
        <dbReference type="ARBA" id="ARBA00004613"/>
    </source>
</evidence>
<evidence type="ECO:0000256" key="26">
    <source>
        <dbReference type="ARBA" id="ARBA00048377"/>
    </source>
</evidence>
<evidence type="ECO:0000256" key="28">
    <source>
        <dbReference type="ARBA" id="ARBA00048386"/>
    </source>
</evidence>
<evidence type="ECO:0000256" key="1">
    <source>
        <dbReference type="ARBA" id="ARBA00000111"/>
    </source>
</evidence>
<comment type="subcellular location">
    <subcellularLocation>
        <location evidence="3">Secreted</location>
    </subcellularLocation>
</comment>
<evidence type="ECO:0000256" key="23">
    <source>
        <dbReference type="ARBA" id="ARBA00047668"/>
    </source>
</evidence>
<evidence type="ECO:0000256" key="18">
    <source>
        <dbReference type="ARBA" id="ARBA00029723"/>
    </source>
</evidence>
<dbReference type="InterPro" id="IPR001024">
    <property type="entry name" value="PLAT/LH2_dom"/>
</dbReference>
<evidence type="ECO:0000256" key="4">
    <source>
        <dbReference type="ARBA" id="ARBA00010701"/>
    </source>
</evidence>
<dbReference type="GO" id="GO:0034185">
    <property type="term" value="F:apolipoprotein binding"/>
    <property type="evidence" value="ECO:0007669"/>
    <property type="project" value="TreeGrafter"/>
</dbReference>
<comment type="catalytic activity">
    <reaction evidence="1">
        <text>a 1,2-diacyl-sn-glycero-3-phosphocholine + H2O = a 2-acyl-sn-glycero-3-phosphocholine + a fatty acid + H(+)</text>
        <dbReference type="Rhea" id="RHEA:18689"/>
        <dbReference type="ChEBI" id="CHEBI:15377"/>
        <dbReference type="ChEBI" id="CHEBI:15378"/>
        <dbReference type="ChEBI" id="CHEBI:28868"/>
        <dbReference type="ChEBI" id="CHEBI:57643"/>
        <dbReference type="ChEBI" id="CHEBI:57875"/>
        <dbReference type="EC" id="3.1.1.32"/>
    </reaction>
</comment>
<dbReference type="GeneTree" id="ENSGT00940000157602"/>
<evidence type="ECO:0000259" key="36">
    <source>
        <dbReference type="SMART" id="SM00308"/>
    </source>
</evidence>
<dbReference type="VEuPathDB" id="HostDB:ENSCPOG00000003790"/>
<dbReference type="STRING" id="10141.ENSCPOP00000003422"/>
<dbReference type="eggNOG" id="ENOG502QVTG">
    <property type="taxonomic scope" value="Eukaryota"/>
</dbReference>
<comment type="function">
    <text evidence="21">Catalyzes the hydrolysis of triglycerides and phospholipids present in circulating plasma lipoproteins, including chylomicrons, intermediate density lipoproteins (IDL), low density lipoproteins (LDL) of large size and high density lipoproteins (HDL), releasing free fatty acids (FFA) and smaller lipoprotein particles. Also exhibits lysophospholipase activity. Can hydrolyze both neutral lipid and phospholipid substrates but shows a greater binding affinity for neutral lipid substrates than phospholipid substrates. In native LDL, preferentially hydrolyzes the phosphatidylcholine species containing polyunsaturated fatty acids at sn-2 position.</text>
</comment>
<dbReference type="PRINTS" id="PR00824">
    <property type="entry name" value="HEPLIPASE"/>
</dbReference>
<dbReference type="GO" id="GO:0046872">
    <property type="term" value="F:metal ion binding"/>
    <property type="evidence" value="ECO:0007669"/>
    <property type="project" value="UniProtKB-KW"/>
</dbReference>
<evidence type="ECO:0000256" key="6">
    <source>
        <dbReference type="ARBA" id="ARBA00013179"/>
    </source>
</evidence>
<comment type="catalytic activity">
    <reaction evidence="25">
        <text>1-(9Z-octadecenoyl)-sn-glycero-3-phospho-L-serine + H2O = sn-glycero-3-phospho-L-serine + (9Z)-octadecenoate + H(+)</text>
        <dbReference type="Rhea" id="RHEA:40499"/>
        <dbReference type="ChEBI" id="CHEBI:15377"/>
        <dbReference type="ChEBI" id="CHEBI:15378"/>
        <dbReference type="ChEBI" id="CHEBI:30823"/>
        <dbReference type="ChEBI" id="CHEBI:64765"/>
        <dbReference type="ChEBI" id="CHEBI:74617"/>
    </reaction>
    <physiologicalReaction direction="left-to-right" evidence="25">
        <dbReference type="Rhea" id="RHEA:40500"/>
    </physiologicalReaction>
</comment>
<keyword evidence="13" id="KW-0378">Hydrolase</keyword>
<evidence type="ECO:0000256" key="30">
    <source>
        <dbReference type="ARBA" id="ARBA00049452"/>
    </source>
</evidence>
<sequence length="497" mass="55033">MGSAQCITIVLLLCIFTQSRAHGRNLGPELVGRSPGASDTEKVPKRPETKFLLLPDGRSQGCEIGPHLPNSLQECGFNASQPLVLIIHGWSMDGALEGWVHQLVAALGTRPVNVGLADWLALAHQHYSVAVRNIRLVGQEVAMMLRWLEESMHFSPSDVHLIGYSLGAHVSGFAGSFMDRRHKIGRITGLDAAGPLFEGTPQSERLSPDDATFVDAIHTFTQAHMGLSVGIQQPIAHYDFYPNGGSFQPGCHFLELYKHLAQYGLNAIPRTIKCAHERAVHLFIDSLLHEDAQSTGYQCSGMDSFSQGLCLDCRKGRCNTLGYHVRQQPWAKSKSLFLVTRAQAPFRVYHYQFKIQFLNQIESPVEPTFTLALLGTKETEQRVPLTLGDRIVANKTYSVLVPLELDVGELVLVKLKWEHGTGWAGVWSSVQAIMPWGRDPRSAHLGLKLGALQAKAGETQQRMTFCSGNKKDLLYPAQEKVFLRCEVNSKALKPRSR</sequence>
<keyword evidence="33" id="KW-0479">Metal-binding</keyword>
<evidence type="ECO:0000256" key="34">
    <source>
        <dbReference type="RuleBase" id="RU004262"/>
    </source>
</evidence>
<dbReference type="GO" id="GO:0019433">
    <property type="term" value="P:triglyceride catabolic process"/>
    <property type="evidence" value="ECO:0007669"/>
    <property type="project" value="Ensembl"/>
</dbReference>
<keyword evidence="33" id="KW-0106">Calcium</keyword>
<comment type="catalytic activity">
    <reaction evidence="31">
        <text>a 1-acyl-sn-glycero-3-phosphocholine + H2O = sn-glycerol 3-phosphocholine + a fatty acid + H(+)</text>
        <dbReference type="Rhea" id="RHEA:15177"/>
        <dbReference type="ChEBI" id="CHEBI:15377"/>
        <dbReference type="ChEBI" id="CHEBI:15378"/>
        <dbReference type="ChEBI" id="CHEBI:16870"/>
        <dbReference type="ChEBI" id="CHEBI:28868"/>
        <dbReference type="ChEBI" id="CHEBI:58168"/>
        <dbReference type="EC" id="3.1.1.5"/>
    </reaction>
</comment>
<comment type="catalytic activity">
    <reaction evidence="28">
        <text>1,2,3-tri-(9Z-octadecenoyl)-glycerol + H2O = di-(9Z)-octadecenoylglycerol + (9Z)-octadecenoate + H(+)</text>
        <dbReference type="Rhea" id="RHEA:38575"/>
        <dbReference type="ChEBI" id="CHEBI:15377"/>
        <dbReference type="ChEBI" id="CHEBI:15378"/>
        <dbReference type="ChEBI" id="CHEBI:30823"/>
        <dbReference type="ChEBI" id="CHEBI:53753"/>
        <dbReference type="ChEBI" id="CHEBI:75945"/>
    </reaction>
    <physiologicalReaction direction="left-to-right" evidence="28">
        <dbReference type="Rhea" id="RHEA:38576"/>
    </physiologicalReaction>
</comment>
<evidence type="ECO:0000256" key="16">
    <source>
        <dbReference type="ARBA" id="ARBA00023098"/>
    </source>
</evidence>
<evidence type="ECO:0000256" key="17">
    <source>
        <dbReference type="ARBA" id="ARBA00023180"/>
    </source>
</evidence>
<evidence type="ECO:0000256" key="15">
    <source>
        <dbReference type="ARBA" id="ARBA00022963"/>
    </source>
</evidence>
<reference evidence="37" key="2">
    <citation type="submission" date="2025-08" db="UniProtKB">
        <authorList>
            <consortium name="Ensembl"/>
        </authorList>
    </citation>
    <scope>IDENTIFICATION</scope>
    <source>
        <strain evidence="37">2N</strain>
    </source>
</reference>
<organism evidence="37 38">
    <name type="scientific">Cavia porcellus</name>
    <name type="common">Guinea pig</name>
    <dbReference type="NCBI Taxonomy" id="10141"/>
    <lineage>
        <taxon>Eukaryota</taxon>
        <taxon>Metazoa</taxon>
        <taxon>Chordata</taxon>
        <taxon>Craniata</taxon>
        <taxon>Vertebrata</taxon>
        <taxon>Euteleostomi</taxon>
        <taxon>Mammalia</taxon>
        <taxon>Eutheria</taxon>
        <taxon>Euarchontoglires</taxon>
        <taxon>Glires</taxon>
        <taxon>Rodentia</taxon>
        <taxon>Hystricomorpha</taxon>
        <taxon>Caviidae</taxon>
        <taxon>Cavia</taxon>
    </lineage>
</organism>
<dbReference type="Pfam" id="PF00151">
    <property type="entry name" value="Lipase"/>
    <property type="match status" value="1"/>
</dbReference>
<dbReference type="Gene3D" id="2.60.60.20">
    <property type="entry name" value="PLAT/LH2 domain"/>
    <property type="match status" value="1"/>
</dbReference>
<keyword evidence="14" id="KW-0345">HDL</keyword>
<dbReference type="InterPro" id="IPR002333">
    <property type="entry name" value="Lipase_hep"/>
</dbReference>
<dbReference type="Pfam" id="PF01477">
    <property type="entry name" value="PLAT"/>
    <property type="match status" value="1"/>
</dbReference>
<evidence type="ECO:0000256" key="21">
    <source>
        <dbReference type="ARBA" id="ARBA00045615"/>
    </source>
</evidence>
<evidence type="ECO:0000256" key="25">
    <source>
        <dbReference type="ARBA" id="ARBA00048284"/>
    </source>
</evidence>
<dbReference type="CTD" id="3990"/>
<evidence type="ECO:0000256" key="10">
    <source>
        <dbReference type="ARBA" id="ARBA00022525"/>
    </source>
</evidence>
<feature type="active site" description="Charge relay system" evidence="32">
    <location>
        <position position="191"/>
    </location>
</feature>
<dbReference type="GO" id="GO:0034364">
    <property type="term" value="C:high-density lipoprotein particle"/>
    <property type="evidence" value="ECO:0007669"/>
    <property type="project" value="UniProtKB-KW"/>
</dbReference>
<comment type="catalytic activity">
    <reaction evidence="29">
        <text>1-hexadecanoyl-sn-glycero-3-phosphocholine + H2O = sn-glycerol 3-phosphocholine + hexadecanoate + H(+)</text>
        <dbReference type="Rhea" id="RHEA:40435"/>
        <dbReference type="ChEBI" id="CHEBI:7896"/>
        <dbReference type="ChEBI" id="CHEBI:15377"/>
        <dbReference type="ChEBI" id="CHEBI:15378"/>
        <dbReference type="ChEBI" id="CHEBI:16870"/>
        <dbReference type="ChEBI" id="CHEBI:72998"/>
    </reaction>
    <physiologicalReaction direction="left-to-right" evidence="29">
        <dbReference type="Rhea" id="RHEA:40436"/>
    </physiologicalReaction>
</comment>
<feature type="chain" id="PRO_5011642877" description="Hepatic triacylglycerol lipase" evidence="35">
    <location>
        <begin position="22"/>
        <end position="497"/>
    </location>
</feature>
<dbReference type="SMART" id="SM00308">
    <property type="entry name" value="LH2"/>
    <property type="match status" value="1"/>
</dbReference>
<dbReference type="EC" id="3.1.1.3" evidence="8"/>
<dbReference type="GO" id="GO:0004465">
    <property type="term" value="F:lipoprotein lipase activity"/>
    <property type="evidence" value="ECO:0007669"/>
    <property type="project" value="TreeGrafter"/>
</dbReference>
<evidence type="ECO:0000256" key="27">
    <source>
        <dbReference type="ARBA" id="ARBA00048382"/>
    </source>
</evidence>
<dbReference type="KEGG" id="cpoc:100718726"/>
<dbReference type="AlphaFoldDB" id="H0V1P4"/>
<keyword evidence="16" id="KW-0443">Lipid metabolism</keyword>
<evidence type="ECO:0000256" key="7">
    <source>
        <dbReference type="ARBA" id="ARBA00013274"/>
    </source>
</evidence>
<dbReference type="GO" id="GO:0008970">
    <property type="term" value="F:phospholipase A1 activity"/>
    <property type="evidence" value="ECO:0007669"/>
    <property type="project" value="UniProtKB-EC"/>
</dbReference>
<dbReference type="InterPro" id="IPR013818">
    <property type="entry name" value="Lipase"/>
</dbReference>
<dbReference type="InterPro" id="IPR029058">
    <property type="entry name" value="AB_hydrolase_fold"/>
</dbReference>
<evidence type="ECO:0000256" key="9">
    <source>
        <dbReference type="ARBA" id="ARBA00019624"/>
    </source>
</evidence>
<dbReference type="OrthoDB" id="199913at2759"/>
<dbReference type="GO" id="GO:0042632">
    <property type="term" value="P:cholesterol homeostasis"/>
    <property type="evidence" value="ECO:0007669"/>
    <property type="project" value="Ensembl"/>
</dbReference>
<dbReference type="GO" id="GO:0008203">
    <property type="term" value="P:cholesterol metabolic process"/>
    <property type="evidence" value="ECO:0007669"/>
    <property type="project" value="Ensembl"/>
</dbReference>
<dbReference type="InterPro" id="IPR033906">
    <property type="entry name" value="Lipase_N"/>
</dbReference>
<comment type="catalytic activity">
    <reaction evidence="30">
        <text>1,2,3-tri-(9Z-octadecenoyl)-glycerol + H2O = 2,3-di-(9Z)-octadecenoyl-sn-glycerol + (9Z)-octadecenoate + H(+)</text>
        <dbReference type="Rhea" id="RHEA:38391"/>
        <dbReference type="ChEBI" id="CHEBI:15377"/>
        <dbReference type="ChEBI" id="CHEBI:15378"/>
        <dbReference type="ChEBI" id="CHEBI:30823"/>
        <dbReference type="ChEBI" id="CHEBI:53753"/>
        <dbReference type="ChEBI" id="CHEBI:75824"/>
    </reaction>
    <physiologicalReaction direction="left-to-right" evidence="30">
        <dbReference type="Rhea" id="RHEA:38392"/>
    </physiologicalReaction>
</comment>
<dbReference type="FunFam" id="3.40.50.1820:FF:000101">
    <property type="entry name" value="Hepatic triacylglycerol lipase"/>
    <property type="match status" value="1"/>
</dbReference>
<dbReference type="Proteomes" id="UP000005447">
    <property type="component" value="Unassembled WGS sequence"/>
</dbReference>
<name>H0V1P4_CAVPO</name>
<evidence type="ECO:0000256" key="31">
    <source>
        <dbReference type="ARBA" id="ARBA00049531"/>
    </source>
</evidence>
<keyword evidence="38" id="KW-1185">Reference proteome</keyword>
<dbReference type="InterPro" id="IPR036392">
    <property type="entry name" value="PLAT/LH2_dom_sf"/>
</dbReference>
<keyword evidence="12 35" id="KW-0732">Signal</keyword>
<dbReference type="PRINTS" id="PR00821">
    <property type="entry name" value="TAGLIPASE"/>
</dbReference>
<dbReference type="InterPro" id="IPR016272">
    <property type="entry name" value="Lipase_LIPH"/>
</dbReference>
<evidence type="ECO:0000256" key="29">
    <source>
        <dbReference type="ARBA" id="ARBA00048656"/>
    </source>
</evidence>
<dbReference type="GO" id="GO:0008201">
    <property type="term" value="F:heparin binding"/>
    <property type="evidence" value="ECO:0007669"/>
    <property type="project" value="UniProtKB-KW"/>
</dbReference>
<dbReference type="GO" id="GO:0004622">
    <property type="term" value="F:phosphatidylcholine lysophospholipase activity"/>
    <property type="evidence" value="ECO:0007669"/>
    <property type="project" value="UniProtKB-EC"/>
</dbReference>
<proteinExistence type="inferred from homology"/>
<dbReference type="OMA" id="FVRCKED"/>
<evidence type="ECO:0000256" key="35">
    <source>
        <dbReference type="SAM" id="SignalP"/>
    </source>
</evidence>
<comment type="catalytic activity">
    <reaction evidence="26">
        <text>1,2,3-tributanoylglycerol + H2O = dibutanoylglycerol + butanoate + H(+)</text>
        <dbReference type="Rhea" id="RHEA:40475"/>
        <dbReference type="ChEBI" id="CHEBI:15377"/>
        <dbReference type="ChEBI" id="CHEBI:15378"/>
        <dbReference type="ChEBI" id="CHEBI:17968"/>
        <dbReference type="ChEBI" id="CHEBI:35020"/>
        <dbReference type="ChEBI" id="CHEBI:76478"/>
    </reaction>
    <physiologicalReaction direction="left-to-right" evidence="26">
        <dbReference type="Rhea" id="RHEA:40476"/>
    </physiologicalReaction>
</comment>
<dbReference type="CDD" id="cd00707">
    <property type="entry name" value="Pancreat_lipase_like"/>
    <property type="match status" value="1"/>
</dbReference>
<dbReference type="EC" id="3.1.1.32" evidence="6"/>
<evidence type="ECO:0000256" key="8">
    <source>
        <dbReference type="ARBA" id="ARBA00013279"/>
    </source>
</evidence>
<comment type="catalytic activity">
    <reaction evidence="27">
        <text>1,2-di-(9Z-octadecenoyl)-sn-glycerol + H2O = 2-(9Z-octadecenoyl)-glycerol + (9Z)-octadecenoate + H(+)</text>
        <dbReference type="Rhea" id="RHEA:38511"/>
        <dbReference type="ChEBI" id="CHEBI:15377"/>
        <dbReference type="ChEBI" id="CHEBI:15378"/>
        <dbReference type="ChEBI" id="CHEBI:30823"/>
        <dbReference type="ChEBI" id="CHEBI:52333"/>
        <dbReference type="ChEBI" id="CHEBI:73990"/>
    </reaction>
    <physiologicalReaction direction="left-to-right" evidence="27">
        <dbReference type="Rhea" id="RHEA:38512"/>
    </physiologicalReaction>
</comment>
<evidence type="ECO:0000256" key="33">
    <source>
        <dbReference type="PIRSR" id="PIRSR000865-2"/>
    </source>
</evidence>
<evidence type="ECO:0000256" key="12">
    <source>
        <dbReference type="ARBA" id="ARBA00022729"/>
    </source>
</evidence>
<dbReference type="InParanoid" id="H0V1P4"/>
<reference evidence="37" key="3">
    <citation type="submission" date="2025-09" db="UniProtKB">
        <authorList>
            <consortium name="Ensembl"/>
        </authorList>
    </citation>
    <scope>IDENTIFICATION</scope>
    <source>
        <strain evidence="37">2N</strain>
    </source>
</reference>
<dbReference type="FunCoup" id="H0V1P4">
    <property type="interactions" value="104"/>
</dbReference>